<dbReference type="Pfam" id="PF05368">
    <property type="entry name" value="NmrA"/>
    <property type="match status" value="1"/>
</dbReference>
<dbReference type="InterPro" id="IPR051609">
    <property type="entry name" value="NmrA/Isoflavone_reductase-like"/>
</dbReference>
<name>A0A1H1RJR6_9ACTN</name>
<reference evidence="4 5" key="1">
    <citation type="submission" date="2016-10" db="EMBL/GenBank/DDBJ databases">
        <authorList>
            <person name="de Groot N.N."/>
        </authorList>
    </citation>
    <scope>NUCLEOTIDE SEQUENCE [LARGE SCALE GENOMIC DNA]</scope>
    <source>
        <strain evidence="4 5">DSM 21741</strain>
    </source>
</reference>
<accession>A0A1H1RJR6</accession>
<dbReference type="PANTHER" id="PTHR47706:SF1">
    <property type="entry name" value="CIPA-LIKE, PUTATIVE (AFU_ORTHOLOGUE AFUA_1G12460)-RELATED"/>
    <property type="match status" value="1"/>
</dbReference>
<evidence type="ECO:0000259" key="3">
    <source>
        <dbReference type="Pfam" id="PF05368"/>
    </source>
</evidence>
<protein>
    <submittedName>
        <fullName evidence="4">NmrA-like family protein</fullName>
    </submittedName>
</protein>
<dbReference type="AlphaFoldDB" id="A0A1H1RJR6"/>
<keyword evidence="1" id="KW-0521">NADP</keyword>
<dbReference type="InterPro" id="IPR036291">
    <property type="entry name" value="NAD(P)-bd_dom_sf"/>
</dbReference>
<dbReference type="GO" id="GO:0016491">
    <property type="term" value="F:oxidoreductase activity"/>
    <property type="evidence" value="ECO:0007669"/>
    <property type="project" value="UniProtKB-KW"/>
</dbReference>
<organism evidence="4 5">
    <name type="scientific">Friedmanniella luteola</name>
    <dbReference type="NCBI Taxonomy" id="546871"/>
    <lineage>
        <taxon>Bacteria</taxon>
        <taxon>Bacillati</taxon>
        <taxon>Actinomycetota</taxon>
        <taxon>Actinomycetes</taxon>
        <taxon>Propionibacteriales</taxon>
        <taxon>Nocardioidaceae</taxon>
        <taxon>Friedmanniella</taxon>
    </lineage>
</organism>
<dbReference type="Gene3D" id="3.90.25.10">
    <property type="entry name" value="UDP-galactose 4-epimerase, domain 1"/>
    <property type="match status" value="1"/>
</dbReference>
<keyword evidence="2" id="KW-0560">Oxidoreductase</keyword>
<dbReference type="InterPro" id="IPR008030">
    <property type="entry name" value="NmrA-like"/>
</dbReference>
<dbReference type="SUPFAM" id="SSF51735">
    <property type="entry name" value="NAD(P)-binding Rossmann-fold domains"/>
    <property type="match status" value="1"/>
</dbReference>
<evidence type="ECO:0000313" key="5">
    <source>
        <dbReference type="Proteomes" id="UP000199092"/>
    </source>
</evidence>
<gene>
    <name evidence="4" type="ORF">SAMN04488543_1574</name>
</gene>
<evidence type="ECO:0000313" key="4">
    <source>
        <dbReference type="EMBL" id="SDS35893.1"/>
    </source>
</evidence>
<evidence type="ECO:0000256" key="1">
    <source>
        <dbReference type="ARBA" id="ARBA00022857"/>
    </source>
</evidence>
<feature type="domain" description="NmrA-like" evidence="3">
    <location>
        <begin position="3"/>
        <end position="245"/>
    </location>
</feature>
<dbReference type="Gene3D" id="3.40.50.720">
    <property type="entry name" value="NAD(P)-binding Rossmann-like Domain"/>
    <property type="match status" value="1"/>
</dbReference>
<dbReference type="EMBL" id="LT629749">
    <property type="protein sequence ID" value="SDS35893.1"/>
    <property type="molecule type" value="Genomic_DNA"/>
</dbReference>
<keyword evidence="5" id="KW-1185">Reference proteome</keyword>
<sequence>MTTVLIAGSTGMLGKLIAAHLLDQDGVEVRLMARDSTRPDPEKAAALEGLTARGAVLVPGDVNDPASLAEATRGVDVVVSALQGGPTVIIDGQVALAEAAVGNGARRFIASDFALDLFAAPEGAPQFAMRRQADAAIDAMPLQVVHILNGAFMDMMLYPQTAGIVDLHTDTARLWGTGDEPFNLTTVDDTAQFTARLATDPDDISGVRRVSGAETTFNTIIAKTGTLTGRPLTIQVLGDADDLRRITAAAQDPWSVLTEWYFLSMITVPPFATTDTDRYPDLQLTTLDDYLTAAHHASQS</sequence>
<evidence type="ECO:0000256" key="2">
    <source>
        <dbReference type="ARBA" id="ARBA00023002"/>
    </source>
</evidence>
<dbReference type="STRING" id="546871.SAMN04488543_1574"/>
<proteinExistence type="predicted"/>
<dbReference type="Proteomes" id="UP000199092">
    <property type="component" value="Chromosome I"/>
</dbReference>
<dbReference type="PANTHER" id="PTHR47706">
    <property type="entry name" value="NMRA-LIKE FAMILY PROTEIN"/>
    <property type="match status" value="1"/>
</dbReference>